<dbReference type="RefSeq" id="WP_142455359.1">
    <property type="nucleotide sequence ID" value="NZ_FXTP01000013.1"/>
</dbReference>
<keyword evidence="4" id="KW-1133">Transmembrane helix</keyword>
<evidence type="ECO:0000259" key="5">
    <source>
        <dbReference type="Pfam" id="PF00905"/>
    </source>
</evidence>
<feature type="domain" description="Penicillin-binding protein dimerisation" evidence="6">
    <location>
        <begin position="55"/>
        <end position="220"/>
    </location>
</feature>
<evidence type="ECO:0000313" key="7">
    <source>
        <dbReference type="EMBL" id="SMO86351.1"/>
    </source>
</evidence>
<dbReference type="PANTHER" id="PTHR30627">
    <property type="entry name" value="PEPTIDOGLYCAN D,D-TRANSPEPTIDASE"/>
    <property type="match status" value="1"/>
</dbReference>
<dbReference type="GO" id="GO:0009252">
    <property type="term" value="P:peptidoglycan biosynthetic process"/>
    <property type="evidence" value="ECO:0007669"/>
    <property type="project" value="InterPro"/>
</dbReference>
<dbReference type="SUPFAM" id="SSF56519">
    <property type="entry name" value="Penicillin binding protein dimerisation domain"/>
    <property type="match status" value="1"/>
</dbReference>
<dbReference type="GO" id="GO:0005886">
    <property type="term" value="C:plasma membrane"/>
    <property type="evidence" value="ECO:0007669"/>
    <property type="project" value="TreeGrafter"/>
</dbReference>
<feature type="transmembrane region" description="Helical" evidence="4">
    <location>
        <begin position="12"/>
        <end position="32"/>
    </location>
</feature>
<gene>
    <name evidence="7" type="ORF">SAMN06265219_11360</name>
</gene>
<dbReference type="GO" id="GO:0016740">
    <property type="term" value="F:transferase activity"/>
    <property type="evidence" value="ECO:0007669"/>
    <property type="project" value="UniProtKB-KW"/>
</dbReference>
<dbReference type="InterPro" id="IPR017790">
    <property type="entry name" value="Penicillin-binding_protein_2"/>
</dbReference>
<dbReference type="Proteomes" id="UP000317557">
    <property type="component" value="Unassembled WGS sequence"/>
</dbReference>
<evidence type="ECO:0000256" key="3">
    <source>
        <dbReference type="ARBA" id="ARBA00023136"/>
    </source>
</evidence>
<accession>A0A521ESG3</accession>
<organism evidence="7 8">
    <name type="scientific">Gracilimonas mengyeensis</name>
    <dbReference type="NCBI Taxonomy" id="1302730"/>
    <lineage>
        <taxon>Bacteria</taxon>
        <taxon>Pseudomonadati</taxon>
        <taxon>Balneolota</taxon>
        <taxon>Balneolia</taxon>
        <taxon>Balneolales</taxon>
        <taxon>Balneolaceae</taxon>
        <taxon>Gracilimonas</taxon>
    </lineage>
</organism>
<evidence type="ECO:0000313" key="8">
    <source>
        <dbReference type="Proteomes" id="UP000317557"/>
    </source>
</evidence>
<keyword evidence="4" id="KW-0812">Transmembrane</keyword>
<evidence type="ECO:0000259" key="6">
    <source>
        <dbReference type="Pfam" id="PF03717"/>
    </source>
</evidence>
<dbReference type="AlphaFoldDB" id="A0A521ESG3"/>
<keyword evidence="2" id="KW-0645">Protease</keyword>
<dbReference type="SUPFAM" id="SSF56601">
    <property type="entry name" value="beta-lactamase/transpeptidase-like"/>
    <property type="match status" value="1"/>
</dbReference>
<dbReference type="Pfam" id="PF00905">
    <property type="entry name" value="Transpeptidase"/>
    <property type="match status" value="1"/>
</dbReference>
<sequence>MPFNQNRVRTSILALQAIVVALCLIVLGRVFYLQIVEYDVYAALGQENSVRQEYIDPARGLIYDRNGTLIVDNEPIYSITITPSLFDTTNIPLLASLLDVEEQMVRARVEQAQNYSWYRSSKLFTEIDFPTFSSVQENIWQMPGIGHQIESKRHYPTDMQASHVLGYLREANQQEYERSQDLRLGDKIGKSGLEMIYEDSLRGELGLSYMRVNALGQALGQFEQREAGRQPVQGHDLISTLDVELQVLAEKLMDGKRGAVVAMNPHTGAILAMVSSPEFDLSKLAGRLDQDYWYDINTDSTTPLYNRAISARQPPGSTFKPLMGLVGMELGIITPETTIFNSGAYVRGRAYKDLAPVGEYNLEKAIAYSSNTYFFSLMDKIGSRSLLNEWSALVKDFGLGTASSIDLPNASTGIIPDSAYMNNRWGVRKWGLGDVINFGVGQGMISVSPIQIAQMTSAFANGGYRVRPHLLRAFRSPDGKLTTIDPRREKIEWVTNENLEVIKKGMRRVVQEGSGRYYANHPDIEIAGKTGTAQNPHGRDHGWFTAFAPLDQPQIVVTAFVENAGFASISAAPIAALVIEKYLTGEISRQRVYDYVLNFEPRPESNDDDEETE</sequence>
<keyword evidence="3 4" id="KW-0472">Membrane</keyword>
<dbReference type="GO" id="GO:0071555">
    <property type="term" value="P:cell wall organization"/>
    <property type="evidence" value="ECO:0007669"/>
    <property type="project" value="TreeGrafter"/>
</dbReference>
<dbReference type="Pfam" id="PF03717">
    <property type="entry name" value="PBP_dimer"/>
    <property type="match status" value="1"/>
</dbReference>
<comment type="subcellular location">
    <subcellularLocation>
        <location evidence="1">Membrane</location>
    </subcellularLocation>
</comment>
<dbReference type="Gene3D" id="3.30.1390.30">
    <property type="entry name" value="Penicillin-binding protein 2a, domain 3"/>
    <property type="match status" value="1"/>
</dbReference>
<dbReference type="EMBL" id="FXTP01000013">
    <property type="protein sequence ID" value="SMO86351.1"/>
    <property type="molecule type" value="Genomic_DNA"/>
</dbReference>
<evidence type="ECO:0000256" key="2">
    <source>
        <dbReference type="ARBA" id="ARBA00022645"/>
    </source>
</evidence>
<dbReference type="Gene3D" id="3.40.710.10">
    <property type="entry name" value="DD-peptidase/beta-lactamase superfamily"/>
    <property type="match status" value="1"/>
</dbReference>
<dbReference type="NCBIfam" id="TIGR03423">
    <property type="entry name" value="pbp2_mrdA"/>
    <property type="match status" value="1"/>
</dbReference>
<dbReference type="InterPro" id="IPR050515">
    <property type="entry name" value="Beta-lactam/transpept"/>
</dbReference>
<dbReference type="OrthoDB" id="9766847at2"/>
<keyword evidence="2" id="KW-0121">Carboxypeptidase</keyword>
<dbReference type="InterPro" id="IPR001460">
    <property type="entry name" value="PCN-bd_Tpept"/>
</dbReference>
<keyword evidence="8" id="KW-1185">Reference proteome</keyword>
<protein>
    <submittedName>
        <fullName evidence="7">Peptidoglycan glycosyltransferase</fullName>
    </submittedName>
</protein>
<dbReference type="InterPro" id="IPR036138">
    <property type="entry name" value="PBP_dimer_sf"/>
</dbReference>
<evidence type="ECO:0000256" key="1">
    <source>
        <dbReference type="ARBA" id="ARBA00004370"/>
    </source>
</evidence>
<evidence type="ECO:0000256" key="4">
    <source>
        <dbReference type="SAM" id="Phobius"/>
    </source>
</evidence>
<name>A0A521ESG3_9BACT</name>
<dbReference type="InterPro" id="IPR005311">
    <property type="entry name" value="PBP_dimer"/>
</dbReference>
<feature type="domain" description="Penicillin-binding protein transpeptidase" evidence="5">
    <location>
        <begin position="258"/>
        <end position="578"/>
    </location>
</feature>
<dbReference type="Gene3D" id="3.90.1310.10">
    <property type="entry name" value="Penicillin-binding protein 2a (Domain 2)"/>
    <property type="match status" value="1"/>
</dbReference>
<dbReference type="GO" id="GO:0009002">
    <property type="term" value="F:serine-type D-Ala-D-Ala carboxypeptidase activity"/>
    <property type="evidence" value="ECO:0007669"/>
    <property type="project" value="InterPro"/>
</dbReference>
<dbReference type="InterPro" id="IPR012338">
    <property type="entry name" value="Beta-lactam/transpept-like"/>
</dbReference>
<reference evidence="7 8" key="1">
    <citation type="submission" date="2017-05" db="EMBL/GenBank/DDBJ databases">
        <authorList>
            <person name="Varghese N."/>
            <person name="Submissions S."/>
        </authorList>
    </citation>
    <scope>NUCLEOTIDE SEQUENCE [LARGE SCALE GENOMIC DNA]</scope>
    <source>
        <strain evidence="7 8">DSM 21985</strain>
    </source>
</reference>
<proteinExistence type="predicted"/>
<dbReference type="GO" id="GO:0008658">
    <property type="term" value="F:penicillin binding"/>
    <property type="evidence" value="ECO:0007669"/>
    <property type="project" value="InterPro"/>
</dbReference>
<keyword evidence="7" id="KW-0808">Transferase</keyword>
<keyword evidence="2" id="KW-0378">Hydrolase</keyword>